<gene>
    <name evidence="6" type="ORF">GR167_08145</name>
</gene>
<dbReference type="InterPro" id="IPR000847">
    <property type="entry name" value="LysR_HTH_N"/>
</dbReference>
<keyword evidence="3" id="KW-0238">DNA-binding</keyword>
<dbReference type="PANTHER" id="PTHR30579:SF7">
    <property type="entry name" value="HTH-TYPE TRANSCRIPTIONAL REGULATOR LRHA-RELATED"/>
    <property type="match status" value="1"/>
</dbReference>
<dbReference type="GO" id="GO:0003700">
    <property type="term" value="F:DNA-binding transcription factor activity"/>
    <property type="evidence" value="ECO:0007669"/>
    <property type="project" value="InterPro"/>
</dbReference>
<organism evidence="6 7">
    <name type="scientific">Thalassovita mangrovi</name>
    <dbReference type="NCBI Taxonomy" id="2692236"/>
    <lineage>
        <taxon>Bacteria</taxon>
        <taxon>Pseudomonadati</taxon>
        <taxon>Pseudomonadota</taxon>
        <taxon>Alphaproteobacteria</taxon>
        <taxon>Rhodobacterales</taxon>
        <taxon>Roseobacteraceae</taxon>
        <taxon>Thalassovita</taxon>
    </lineage>
</organism>
<dbReference type="PRINTS" id="PR00039">
    <property type="entry name" value="HTHLYSR"/>
</dbReference>
<dbReference type="InterPro" id="IPR005119">
    <property type="entry name" value="LysR_subst-bd"/>
</dbReference>
<accession>A0A6L8LNM4</accession>
<dbReference type="PANTHER" id="PTHR30579">
    <property type="entry name" value="TRANSCRIPTIONAL REGULATOR"/>
    <property type="match status" value="1"/>
</dbReference>
<dbReference type="FunFam" id="1.10.10.10:FF:000001">
    <property type="entry name" value="LysR family transcriptional regulator"/>
    <property type="match status" value="1"/>
</dbReference>
<dbReference type="SUPFAM" id="SSF46785">
    <property type="entry name" value="Winged helix' DNA-binding domain"/>
    <property type="match status" value="1"/>
</dbReference>
<dbReference type="RefSeq" id="WP_160972973.1">
    <property type="nucleotide sequence ID" value="NZ_WWEN01000003.1"/>
</dbReference>
<evidence type="ECO:0000256" key="3">
    <source>
        <dbReference type="ARBA" id="ARBA00023125"/>
    </source>
</evidence>
<feature type="domain" description="HTH lysR-type" evidence="5">
    <location>
        <begin position="5"/>
        <end position="62"/>
    </location>
</feature>
<evidence type="ECO:0000259" key="5">
    <source>
        <dbReference type="PROSITE" id="PS50931"/>
    </source>
</evidence>
<reference evidence="6 7" key="1">
    <citation type="submission" date="2020-01" db="EMBL/GenBank/DDBJ databases">
        <authorList>
            <person name="Chen S."/>
        </authorList>
    </citation>
    <scope>NUCLEOTIDE SEQUENCE [LARGE SCALE GENOMIC DNA]</scope>
    <source>
        <strain evidence="6 7">GS-10</strain>
    </source>
</reference>
<dbReference type="Proteomes" id="UP000479043">
    <property type="component" value="Unassembled WGS sequence"/>
</dbReference>
<dbReference type="InterPro" id="IPR050176">
    <property type="entry name" value="LTTR"/>
</dbReference>
<evidence type="ECO:0000256" key="2">
    <source>
        <dbReference type="ARBA" id="ARBA00023015"/>
    </source>
</evidence>
<dbReference type="InterPro" id="IPR036388">
    <property type="entry name" value="WH-like_DNA-bd_sf"/>
</dbReference>
<evidence type="ECO:0000256" key="1">
    <source>
        <dbReference type="ARBA" id="ARBA00009437"/>
    </source>
</evidence>
<comment type="caution">
    <text evidence="6">The sequence shown here is derived from an EMBL/GenBank/DDBJ whole genome shotgun (WGS) entry which is preliminary data.</text>
</comment>
<keyword evidence="2" id="KW-0805">Transcription regulation</keyword>
<dbReference type="Pfam" id="PF03466">
    <property type="entry name" value="LysR_substrate"/>
    <property type="match status" value="1"/>
</dbReference>
<sequence>MIANIPTDLLRTFVTVVDLGGFTRAAQSLGRTQPAVSLQIRRLEDLLHTKLIRTEGRQVSLTEAGMALSPQARQMLRLNDDIVAHFADQALEGGLRVGMPADFSHNFLVEAISRFALDNPEVRVEVECLVSKDLRDALADDRLDIAVAIAPDDTAPFLVDTATIRPFWAVGETYRGDPRDPLAIVRHPDPCEYATRMRNALRENGRKWHTTLVSRDLSGVQAAVRAGLGASALTPATLTPGMRVARDDEGFPALAPLKIGLFYKHAALSRAGHGLAQHLMYHIGEAGNPAIHKNP</sequence>
<dbReference type="Pfam" id="PF00126">
    <property type="entry name" value="HTH_1"/>
    <property type="match status" value="1"/>
</dbReference>
<dbReference type="PROSITE" id="PS50931">
    <property type="entry name" value="HTH_LYSR"/>
    <property type="match status" value="1"/>
</dbReference>
<evidence type="ECO:0000256" key="4">
    <source>
        <dbReference type="ARBA" id="ARBA00023163"/>
    </source>
</evidence>
<protein>
    <submittedName>
        <fullName evidence="6">LysR family transcriptional regulator</fullName>
    </submittedName>
</protein>
<evidence type="ECO:0000313" key="6">
    <source>
        <dbReference type="EMBL" id="MYM55272.1"/>
    </source>
</evidence>
<dbReference type="Gene3D" id="1.10.10.10">
    <property type="entry name" value="Winged helix-like DNA-binding domain superfamily/Winged helix DNA-binding domain"/>
    <property type="match status" value="1"/>
</dbReference>
<dbReference type="GO" id="GO:0003677">
    <property type="term" value="F:DNA binding"/>
    <property type="evidence" value="ECO:0007669"/>
    <property type="project" value="UniProtKB-KW"/>
</dbReference>
<name>A0A6L8LNM4_9RHOB</name>
<keyword evidence="7" id="KW-1185">Reference proteome</keyword>
<dbReference type="AlphaFoldDB" id="A0A6L8LNM4"/>
<comment type="similarity">
    <text evidence="1">Belongs to the LysR transcriptional regulatory family.</text>
</comment>
<keyword evidence="4" id="KW-0804">Transcription</keyword>
<dbReference type="InterPro" id="IPR036390">
    <property type="entry name" value="WH_DNA-bd_sf"/>
</dbReference>
<dbReference type="EMBL" id="WWEN01000003">
    <property type="protein sequence ID" value="MYM55272.1"/>
    <property type="molecule type" value="Genomic_DNA"/>
</dbReference>
<evidence type="ECO:0000313" key="7">
    <source>
        <dbReference type="Proteomes" id="UP000479043"/>
    </source>
</evidence>
<proteinExistence type="inferred from homology"/>
<dbReference type="Gene3D" id="3.40.190.10">
    <property type="entry name" value="Periplasmic binding protein-like II"/>
    <property type="match status" value="2"/>
</dbReference>
<dbReference type="SUPFAM" id="SSF53850">
    <property type="entry name" value="Periplasmic binding protein-like II"/>
    <property type="match status" value="1"/>
</dbReference>